<evidence type="ECO:0000256" key="12">
    <source>
        <dbReference type="SAM" id="Phobius"/>
    </source>
</evidence>
<dbReference type="Proteomes" id="UP000010792">
    <property type="component" value="Chromosome"/>
</dbReference>
<dbReference type="InterPro" id="IPR050428">
    <property type="entry name" value="TCS_sensor_his_kinase"/>
</dbReference>
<gene>
    <name evidence="15" type="ORF">NT26_0656</name>
</gene>
<dbReference type="GO" id="GO:0005524">
    <property type="term" value="F:ATP binding"/>
    <property type="evidence" value="ECO:0007669"/>
    <property type="project" value="UniProtKB-KW"/>
</dbReference>
<dbReference type="SUPFAM" id="SSF47384">
    <property type="entry name" value="Homodimeric domain of signal transducing histidine kinase"/>
    <property type="match status" value="1"/>
</dbReference>
<keyword evidence="9" id="KW-0067">ATP-binding</keyword>
<organism evidence="15 16">
    <name type="scientific">Pseudorhizobium banfieldiae</name>
    <dbReference type="NCBI Taxonomy" id="1125847"/>
    <lineage>
        <taxon>Bacteria</taxon>
        <taxon>Pseudomonadati</taxon>
        <taxon>Pseudomonadota</taxon>
        <taxon>Alphaproteobacteria</taxon>
        <taxon>Hyphomicrobiales</taxon>
        <taxon>Rhizobiaceae</taxon>
        <taxon>Rhizobium/Agrobacterium group</taxon>
        <taxon>Pseudorhizobium</taxon>
    </lineage>
</organism>
<evidence type="ECO:0000256" key="5">
    <source>
        <dbReference type="ARBA" id="ARBA00022679"/>
    </source>
</evidence>
<dbReference type="SMART" id="SM00388">
    <property type="entry name" value="HisKA"/>
    <property type="match status" value="1"/>
</dbReference>
<dbReference type="InterPro" id="IPR003594">
    <property type="entry name" value="HATPase_dom"/>
</dbReference>
<dbReference type="InterPro" id="IPR036097">
    <property type="entry name" value="HisK_dim/P_sf"/>
</dbReference>
<dbReference type="KEGG" id="rht:NT26_0656"/>
<keyword evidence="8" id="KW-0418">Kinase</keyword>
<dbReference type="Pfam" id="PF00512">
    <property type="entry name" value="HisKA"/>
    <property type="match status" value="1"/>
</dbReference>
<comment type="catalytic activity">
    <reaction evidence="1">
        <text>ATP + protein L-histidine = ADP + protein N-phospho-L-histidine.</text>
        <dbReference type="EC" id="2.7.13.3"/>
    </reaction>
</comment>
<dbReference type="Pfam" id="PF02518">
    <property type="entry name" value="HATPase_c"/>
    <property type="match status" value="1"/>
</dbReference>
<dbReference type="EMBL" id="FO082820">
    <property type="protein sequence ID" value="CCF18380.1"/>
    <property type="molecule type" value="Genomic_DNA"/>
</dbReference>
<dbReference type="CDD" id="cd00075">
    <property type="entry name" value="HATPase"/>
    <property type="match status" value="1"/>
</dbReference>
<dbReference type="CDD" id="cd00082">
    <property type="entry name" value="HisKA"/>
    <property type="match status" value="1"/>
</dbReference>
<evidence type="ECO:0000259" key="13">
    <source>
        <dbReference type="PROSITE" id="PS50109"/>
    </source>
</evidence>
<evidence type="ECO:0000259" key="14">
    <source>
        <dbReference type="PROSITE" id="PS50885"/>
    </source>
</evidence>
<keyword evidence="6 12" id="KW-0812">Transmembrane</keyword>
<name>L0NBC9_9HYPH</name>
<protein>
    <recommendedName>
        <fullName evidence="3">histidine kinase</fullName>
        <ecNumber evidence="3">2.7.13.3</ecNumber>
    </recommendedName>
</protein>
<keyword evidence="12" id="KW-0472">Membrane</keyword>
<keyword evidence="11" id="KW-0902">Two-component regulatory system</keyword>
<evidence type="ECO:0000313" key="15">
    <source>
        <dbReference type="EMBL" id="CCF18380.1"/>
    </source>
</evidence>
<comment type="subcellular location">
    <subcellularLocation>
        <location evidence="2">Membrane</location>
        <topology evidence="2">Multi-pass membrane protein</topology>
    </subcellularLocation>
</comment>
<dbReference type="AlphaFoldDB" id="L0NBC9"/>
<dbReference type="PANTHER" id="PTHR45436:SF14">
    <property type="entry name" value="SENSOR PROTEIN QSEC"/>
    <property type="match status" value="1"/>
</dbReference>
<dbReference type="PANTHER" id="PTHR45436">
    <property type="entry name" value="SENSOR HISTIDINE KINASE YKOH"/>
    <property type="match status" value="1"/>
</dbReference>
<evidence type="ECO:0000256" key="3">
    <source>
        <dbReference type="ARBA" id="ARBA00012438"/>
    </source>
</evidence>
<dbReference type="Gene3D" id="3.30.565.10">
    <property type="entry name" value="Histidine kinase-like ATPase, C-terminal domain"/>
    <property type="match status" value="1"/>
</dbReference>
<dbReference type="Gene3D" id="1.10.287.130">
    <property type="match status" value="1"/>
</dbReference>
<keyword evidence="7" id="KW-0547">Nucleotide-binding</keyword>
<evidence type="ECO:0000256" key="9">
    <source>
        <dbReference type="ARBA" id="ARBA00022840"/>
    </source>
</evidence>
<evidence type="ECO:0000256" key="4">
    <source>
        <dbReference type="ARBA" id="ARBA00022553"/>
    </source>
</evidence>
<dbReference type="RefSeq" id="WP_052637332.1">
    <property type="nucleotide sequence ID" value="NZ_FO082820.1"/>
</dbReference>
<feature type="domain" description="HAMP" evidence="14">
    <location>
        <begin position="176"/>
        <end position="228"/>
    </location>
</feature>
<feature type="transmembrane region" description="Helical" evidence="12">
    <location>
        <begin position="153"/>
        <end position="175"/>
    </location>
</feature>
<keyword evidence="5 15" id="KW-0808">Transferase</keyword>
<feature type="transmembrane region" description="Helical" evidence="12">
    <location>
        <begin position="12"/>
        <end position="34"/>
    </location>
</feature>
<dbReference type="STRING" id="1125847.NT26_0656"/>
<accession>L0NBC9</accession>
<evidence type="ECO:0000256" key="11">
    <source>
        <dbReference type="ARBA" id="ARBA00023012"/>
    </source>
</evidence>
<proteinExistence type="predicted"/>
<evidence type="ECO:0000313" key="16">
    <source>
        <dbReference type="Proteomes" id="UP000010792"/>
    </source>
</evidence>
<dbReference type="InterPro" id="IPR003661">
    <property type="entry name" value="HisK_dim/P_dom"/>
</dbReference>
<dbReference type="OrthoDB" id="9809766at2"/>
<keyword evidence="4" id="KW-0597">Phosphoprotein</keyword>
<reference evidence="15 16" key="1">
    <citation type="journal article" date="2013" name="Genome Biol. Evol.">
        <title>Life in an arsenic-containing gold mine: genome and physiology of the autotrophic arsenite-oxidizing bacterium rhizobium sp. NT-26.</title>
        <authorList>
            <person name="Andres J."/>
            <person name="Arsene-Ploetze F."/>
            <person name="Barbe V."/>
            <person name="Brochier-Armanet C."/>
            <person name="Cleiss-Arnold J."/>
            <person name="Coppee J.Y."/>
            <person name="Dillies M.A."/>
            <person name="Geist"/>
            <person name="L"/>
            <person name="Joublin A."/>
            <person name="Koechler S."/>
            <person name="Lassalle F."/>
            <person name="Marchal M."/>
            <person name="Medigue C."/>
            <person name="Muller D."/>
            <person name="Nesme X."/>
            <person name="Plewniak F."/>
            <person name="Proux C."/>
            <person name="Ramirez-Bahena M.H."/>
            <person name="Schenowitz C."/>
            <person name="Sismeiro O."/>
            <person name="Vallenet D."/>
            <person name="Santini J.M."/>
            <person name="Bertin P.N."/>
        </authorList>
    </citation>
    <scope>NUCLEOTIDE SEQUENCE [LARGE SCALE GENOMIC DNA]</scope>
    <source>
        <strain evidence="15 16">NT-26</strain>
    </source>
</reference>
<evidence type="ECO:0000256" key="2">
    <source>
        <dbReference type="ARBA" id="ARBA00004141"/>
    </source>
</evidence>
<keyword evidence="16" id="KW-1185">Reference proteome</keyword>
<dbReference type="EC" id="2.7.13.3" evidence="3"/>
<evidence type="ECO:0000256" key="7">
    <source>
        <dbReference type="ARBA" id="ARBA00022741"/>
    </source>
</evidence>
<feature type="domain" description="Histidine kinase" evidence="13">
    <location>
        <begin position="236"/>
        <end position="446"/>
    </location>
</feature>
<keyword evidence="10 12" id="KW-1133">Transmembrane helix</keyword>
<dbReference type="GO" id="GO:0005886">
    <property type="term" value="C:plasma membrane"/>
    <property type="evidence" value="ECO:0007669"/>
    <property type="project" value="TreeGrafter"/>
</dbReference>
<dbReference type="GO" id="GO:0000155">
    <property type="term" value="F:phosphorelay sensor kinase activity"/>
    <property type="evidence" value="ECO:0007669"/>
    <property type="project" value="InterPro"/>
</dbReference>
<dbReference type="PROSITE" id="PS50109">
    <property type="entry name" value="HIS_KIN"/>
    <property type="match status" value="1"/>
</dbReference>
<dbReference type="SMART" id="SM00387">
    <property type="entry name" value="HATPase_c"/>
    <property type="match status" value="1"/>
</dbReference>
<evidence type="ECO:0000256" key="8">
    <source>
        <dbReference type="ARBA" id="ARBA00022777"/>
    </source>
</evidence>
<dbReference type="InterPro" id="IPR003660">
    <property type="entry name" value="HAMP_dom"/>
</dbReference>
<dbReference type="InterPro" id="IPR005467">
    <property type="entry name" value="His_kinase_dom"/>
</dbReference>
<dbReference type="InterPro" id="IPR036890">
    <property type="entry name" value="HATPase_C_sf"/>
</dbReference>
<evidence type="ECO:0000256" key="1">
    <source>
        <dbReference type="ARBA" id="ARBA00000085"/>
    </source>
</evidence>
<sequence>MIGRHSLTKALMLWISGIITLVWVLAVGLGALVMQEEFGEIFDSSLQETAERLVPLVIDELFQRDDLAEPRRIMASRAGSDEEYLTYQVRDQRGRVLLHSHAASANPFDTPLIAGFSDGPTGRTYTAAAVSNTIFVQVRDSAEHRREALLEGVLALLLPILLVVPVTIAAVWVVLRRILAPVDTLRSAIGRKDGGNLTAIDELDLPEELRPILNSVNLLLSRLRAVLAAEREFTSNSAHELRTPLAGALAQTQLLLLELKDGPAAGRARQIEKSLQGLTRLAEKLLQLARAEAGIGINEGTFDVADVIDMVIADFRGTAAGARLRLEKENEGTLVQLGSADAFAIALRNLIENALLYGRPDQPVLVRVSRDGTVRIQNGFPALAATELVTLRQRFARGDTSAAGSGLGLSIAERLLAQMQAELVLSSPIPGRDDGFQAEIIFAKPGVGHGADTCPGAAATT</sequence>
<evidence type="ECO:0000256" key="10">
    <source>
        <dbReference type="ARBA" id="ARBA00022989"/>
    </source>
</evidence>
<dbReference type="PROSITE" id="PS50885">
    <property type="entry name" value="HAMP"/>
    <property type="match status" value="1"/>
</dbReference>
<dbReference type="SUPFAM" id="SSF55874">
    <property type="entry name" value="ATPase domain of HSP90 chaperone/DNA topoisomerase II/histidine kinase"/>
    <property type="match status" value="1"/>
</dbReference>
<evidence type="ECO:0000256" key="6">
    <source>
        <dbReference type="ARBA" id="ARBA00022692"/>
    </source>
</evidence>